<keyword evidence="3" id="KW-1185">Reference proteome</keyword>
<proteinExistence type="predicted"/>
<dbReference type="InterPro" id="IPR038732">
    <property type="entry name" value="HpyO/CreE_NAD-binding"/>
</dbReference>
<name>A0A154W6B8_9PROT</name>
<dbReference type="PANTHER" id="PTHR40254">
    <property type="entry name" value="BLR0577 PROTEIN"/>
    <property type="match status" value="1"/>
</dbReference>
<evidence type="ECO:0000313" key="3">
    <source>
        <dbReference type="Proteomes" id="UP000076400"/>
    </source>
</evidence>
<dbReference type="SUPFAM" id="SSF51971">
    <property type="entry name" value="Nucleotide-binding domain"/>
    <property type="match status" value="1"/>
</dbReference>
<comment type="caution">
    <text evidence="2">The sequence shown here is derived from an EMBL/GenBank/DDBJ whole genome shotgun (WGS) entry which is preliminary data.</text>
</comment>
<reference evidence="2 3" key="1">
    <citation type="submission" date="2015-12" db="EMBL/GenBank/DDBJ databases">
        <title>Genome sequence of Oceanibaculum pacificum MCCC 1A02656.</title>
        <authorList>
            <person name="Lu L."/>
            <person name="Lai Q."/>
            <person name="Shao Z."/>
            <person name="Qian P."/>
        </authorList>
    </citation>
    <scope>NUCLEOTIDE SEQUENCE [LARGE SCALE GENOMIC DNA]</scope>
    <source>
        <strain evidence="2 3">MCCC 1A02656</strain>
    </source>
</reference>
<protein>
    <recommendedName>
        <fullName evidence="1">FAD-dependent urate hydroxylase HpyO/Asp monooxygenase CreE-like FAD/NAD(P)-binding domain-containing protein</fullName>
    </recommendedName>
</protein>
<accession>A0A154W6B8</accession>
<organism evidence="2 3">
    <name type="scientific">Oceanibaculum pacificum</name>
    <dbReference type="NCBI Taxonomy" id="580166"/>
    <lineage>
        <taxon>Bacteria</taxon>
        <taxon>Pseudomonadati</taxon>
        <taxon>Pseudomonadota</taxon>
        <taxon>Alphaproteobacteria</taxon>
        <taxon>Rhodospirillales</taxon>
        <taxon>Oceanibaculaceae</taxon>
        <taxon>Oceanibaculum</taxon>
    </lineage>
</organism>
<feature type="domain" description="FAD-dependent urate hydroxylase HpyO/Asp monooxygenase CreE-like FAD/NAD(P)-binding" evidence="1">
    <location>
        <begin position="4"/>
        <end position="162"/>
    </location>
</feature>
<evidence type="ECO:0000313" key="2">
    <source>
        <dbReference type="EMBL" id="KZD09080.1"/>
    </source>
</evidence>
<dbReference type="Proteomes" id="UP000076400">
    <property type="component" value="Unassembled WGS sequence"/>
</dbReference>
<gene>
    <name evidence="2" type="ORF">AUP43_07710</name>
</gene>
<dbReference type="Pfam" id="PF13454">
    <property type="entry name" value="NAD_binding_9"/>
    <property type="match status" value="1"/>
</dbReference>
<dbReference type="PANTHER" id="PTHR40254:SF1">
    <property type="entry name" value="BLR0577 PROTEIN"/>
    <property type="match status" value="1"/>
</dbReference>
<dbReference type="Gene3D" id="3.50.50.60">
    <property type="entry name" value="FAD/NAD(P)-binding domain"/>
    <property type="match status" value="1"/>
</dbReference>
<dbReference type="STRING" id="580166.AUP43_07710"/>
<dbReference type="EMBL" id="LPXN01000100">
    <property type="protein sequence ID" value="KZD09080.1"/>
    <property type="molecule type" value="Genomic_DNA"/>
</dbReference>
<dbReference type="InterPro" id="IPR052189">
    <property type="entry name" value="L-asp_N-monooxygenase_NS-form"/>
</dbReference>
<dbReference type="InterPro" id="IPR036188">
    <property type="entry name" value="FAD/NAD-bd_sf"/>
</dbReference>
<dbReference type="RefSeq" id="WP_067555091.1">
    <property type="nucleotide sequence ID" value="NZ_LPXN01000100.1"/>
</dbReference>
<evidence type="ECO:0000259" key="1">
    <source>
        <dbReference type="Pfam" id="PF13454"/>
    </source>
</evidence>
<dbReference type="OrthoDB" id="101972at2"/>
<sequence length="465" mass="49669">MRIAIVGAGFTGSLAAALLLRRSRRPGLVQLIDRRGHFGPGLAYSTGNASHLLNVRAGNMSALADDPDHFLRWLEERHAAGEAPDIEWAGAQSFATRTLYGRYLQDVLAESRREAAAAGGPGLETVYGDVVRVEPLTAGGVRLHFANGQTGEADRALLCLGNFPPIIPVADLTDPALAAAYIDDPWRPGALSKIGASDAVAIIGSGLTMVDIALLLEDQGHTGPVTALSRRGFLPFEHAPATPAPAPETLLTPPVTAAGLLRGVRRQMDDGGNWRGVIDGLRPITQALWQAMSVAERRRFMRHLRPWWEVRRHRMAPSVANRLSGLIEAGRLAVAAGRVEEIAARGGRIDLRYQPRAGRQGSGSGPTTLTIDWIVNCTGPQCDYARIADPLVKDILATGLARPDPLRLGLDVTPDCRLIGRDGRPSPSLLGLGPVTRGDFWEITAVPDIRVQVNGVVDGLLASAD</sequence>
<dbReference type="SUPFAM" id="SSF51905">
    <property type="entry name" value="FAD/NAD(P)-binding domain"/>
    <property type="match status" value="1"/>
</dbReference>
<dbReference type="AlphaFoldDB" id="A0A154W6B8"/>